<evidence type="ECO:0000313" key="6">
    <source>
        <dbReference type="EMBL" id="TFB14058.1"/>
    </source>
</evidence>
<dbReference type="GO" id="GO:0046872">
    <property type="term" value="F:metal ion binding"/>
    <property type="evidence" value="ECO:0007669"/>
    <property type="project" value="UniProtKB-KW"/>
</dbReference>
<gene>
    <name evidence="6" type="ORF">E3U55_14855</name>
</gene>
<dbReference type="Pfam" id="PF00149">
    <property type="entry name" value="Metallophos"/>
    <property type="match status" value="1"/>
</dbReference>
<keyword evidence="2" id="KW-0479">Metal-binding</keyword>
<dbReference type="GO" id="GO:0009245">
    <property type="term" value="P:lipid A biosynthetic process"/>
    <property type="evidence" value="ECO:0007669"/>
    <property type="project" value="TreeGrafter"/>
</dbReference>
<evidence type="ECO:0000256" key="1">
    <source>
        <dbReference type="ARBA" id="ARBA00001968"/>
    </source>
</evidence>
<keyword evidence="3" id="KW-0378">Hydrolase</keyword>
<dbReference type="EMBL" id="SOPW01000020">
    <property type="protein sequence ID" value="TFB14058.1"/>
    <property type="molecule type" value="Genomic_DNA"/>
</dbReference>
<feature type="domain" description="Calcineurin-like phosphoesterase" evidence="5">
    <location>
        <begin position="59"/>
        <end position="226"/>
    </location>
</feature>
<dbReference type="PANTHER" id="PTHR31302:SF25">
    <property type="entry name" value="PHOSPHOESTERASE"/>
    <property type="match status" value="1"/>
</dbReference>
<dbReference type="GO" id="GO:0016020">
    <property type="term" value="C:membrane"/>
    <property type="evidence" value="ECO:0007669"/>
    <property type="project" value="GOC"/>
</dbReference>
<organism evidence="6 7">
    <name type="scientific">Filobacillus milosensis</name>
    <dbReference type="NCBI Taxonomy" id="94137"/>
    <lineage>
        <taxon>Bacteria</taxon>
        <taxon>Bacillati</taxon>
        <taxon>Bacillota</taxon>
        <taxon>Bacilli</taxon>
        <taxon>Bacillales</taxon>
        <taxon>Bacillaceae</taxon>
        <taxon>Filobacillus</taxon>
    </lineage>
</organism>
<evidence type="ECO:0000313" key="7">
    <source>
        <dbReference type="Proteomes" id="UP000297975"/>
    </source>
</evidence>
<dbReference type="InterPro" id="IPR004843">
    <property type="entry name" value="Calcineurin-like_PHP"/>
</dbReference>
<reference evidence="6 7" key="1">
    <citation type="submission" date="2019-03" db="EMBL/GenBank/DDBJ databases">
        <authorList>
            <person name="He R.-H."/>
        </authorList>
    </citation>
    <scope>NUCLEOTIDE SEQUENCE [LARGE SCALE GENOMIC DNA]</scope>
    <source>
        <strain evidence="7">SH 714</strain>
    </source>
</reference>
<dbReference type="InterPro" id="IPR029052">
    <property type="entry name" value="Metallo-depent_PP-like"/>
</dbReference>
<protein>
    <submittedName>
        <fullName evidence="6">Metallophosphoesterase</fullName>
    </submittedName>
</protein>
<evidence type="ECO:0000256" key="2">
    <source>
        <dbReference type="ARBA" id="ARBA00022723"/>
    </source>
</evidence>
<dbReference type="PANTHER" id="PTHR31302">
    <property type="entry name" value="TRANSMEMBRANE PROTEIN WITH METALLOPHOSPHOESTERASE DOMAIN-RELATED"/>
    <property type="match status" value="1"/>
</dbReference>
<accession>A0A4Y8IDJ7</accession>
<dbReference type="InterPro" id="IPR051158">
    <property type="entry name" value="Metallophosphoesterase_sf"/>
</dbReference>
<dbReference type="Proteomes" id="UP000297975">
    <property type="component" value="Unassembled WGS sequence"/>
</dbReference>
<dbReference type="GO" id="GO:0008758">
    <property type="term" value="F:UDP-2,3-diacylglucosamine hydrolase activity"/>
    <property type="evidence" value="ECO:0007669"/>
    <property type="project" value="TreeGrafter"/>
</dbReference>
<dbReference type="SUPFAM" id="SSF56300">
    <property type="entry name" value="Metallo-dependent phosphatases"/>
    <property type="match status" value="1"/>
</dbReference>
<dbReference type="FunFam" id="3.60.21.10:FF:000028">
    <property type="entry name" value="Putative metallophosphoesterase"/>
    <property type="match status" value="1"/>
</dbReference>
<keyword evidence="7" id="KW-1185">Reference proteome</keyword>
<comment type="similarity">
    <text evidence="4">Belongs to the metallophosphoesterase superfamily.</text>
</comment>
<dbReference type="RefSeq" id="WP_134341264.1">
    <property type="nucleotide sequence ID" value="NZ_SOPW01000020.1"/>
</dbReference>
<evidence type="ECO:0000259" key="5">
    <source>
        <dbReference type="Pfam" id="PF00149"/>
    </source>
</evidence>
<name>A0A4Y8IDJ7_9BACI</name>
<sequence length="289" mass="33560">MTNKFSRRTFLKRVTVGTLGFVGLSYGGYYYAREFEPRWLNTIYSTIESQRIPKPFNDFKIVQITDTHMGFHYKIEDFEKMIKEVNQESPDLIVFTGDLTDDPSILSDAYFEKIIQIFKQLEAPFGKYWIYGNHDHGGYGTRMIKNVMQRSDFKLLQNDKVKIEKDRTQINLAGLDDVLLGSPRISNLLSDEETNQFNILLCHEPDFARQTINFPFDLQLSGHSHGGQIQLPFVGYIVTPRLGTQYVEGHYELGQRPLHLYVSRGIGTTRLPFRFFCRPEINVYTLQST</sequence>
<comment type="caution">
    <text evidence="6">The sequence shown here is derived from an EMBL/GenBank/DDBJ whole genome shotgun (WGS) entry which is preliminary data.</text>
</comment>
<dbReference type="Gene3D" id="3.60.21.10">
    <property type="match status" value="1"/>
</dbReference>
<dbReference type="CDD" id="cd07385">
    <property type="entry name" value="MPP_YkuE_C"/>
    <property type="match status" value="1"/>
</dbReference>
<dbReference type="OrthoDB" id="9780884at2"/>
<evidence type="ECO:0000256" key="3">
    <source>
        <dbReference type="ARBA" id="ARBA00022801"/>
    </source>
</evidence>
<comment type="cofactor">
    <cofactor evidence="1">
        <name>a divalent metal cation</name>
        <dbReference type="ChEBI" id="CHEBI:60240"/>
    </cofactor>
</comment>
<dbReference type="AlphaFoldDB" id="A0A4Y8IDJ7"/>
<evidence type="ECO:0000256" key="4">
    <source>
        <dbReference type="ARBA" id="ARBA00061089"/>
    </source>
</evidence>
<proteinExistence type="inferred from homology"/>